<name>A0A450S635_9GAMM</name>
<evidence type="ECO:0000313" key="2">
    <source>
        <dbReference type="EMBL" id="VFJ47346.1"/>
    </source>
</evidence>
<protein>
    <submittedName>
        <fullName evidence="2">Putative toxin-antitoxin system toxin component, PIN family</fullName>
    </submittedName>
</protein>
<sequence length="160" mass="18149">MNEPYRAVIDTNVLVAGLYSASGASHQILQWVEQGEIVPFLSTTLLFEYEELLRRKQNSLLLTDREIDDVLDGFCSLAETRNIHFLWRPQLSDPKDDHVLELAVAASVADIITHNVKDFSRASSFGVRVIRPAELLLTLRKLRRDTPRSSIPSGELPWVH</sequence>
<evidence type="ECO:0000259" key="1">
    <source>
        <dbReference type="Pfam" id="PF13470"/>
    </source>
</evidence>
<dbReference type="EMBL" id="CAADEX010000076">
    <property type="protein sequence ID" value="VFJ58647.1"/>
    <property type="molecule type" value="Genomic_DNA"/>
</dbReference>
<accession>A0A450S635</accession>
<dbReference type="SUPFAM" id="SSF88723">
    <property type="entry name" value="PIN domain-like"/>
    <property type="match status" value="1"/>
</dbReference>
<dbReference type="AlphaFoldDB" id="A0A450S635"/>
<feature type="domain" description="PIN" evidence="1">
    <location>
        <begin position="6"/>
        <end position="117"/>
    </location>
</feature>
<gene>
    <name evidence="3" type="ORF">BECKDK2373B_GA0170837_10769</name>
    <name evidence="2" type="ORF">BECKDK2373C_GA0170839_10187</name>
</gene>
<dbReference type="CDD" id="cd09854">
    <property type="entry name" value="PIN_VapC-like"/>
    <property type="match status" value="1"/>
</dbReference>
<dbReference type="NCBIfam" id="TIGR00305">
    <property type="entry name" value="putative toxin-antitoxin system toxin component, PIN family"/>
    <property type="match status" value="1"/>
</dbReference>
<reference evidence="2" key="1">
    <citation type="submission" date="2019-02" db="EMBL/GenBank/DDBJ databases">
        <authorList>
            <person name="Gruber-Vodicka R. H."/>
            <person name="Seah K. B. B."/>
        </authorList>
    </citation>
    <scope>NUCLEOTIDE SEQUENCE</scope>
    <source>
        <strain evidence="2">BECK_DK161</strain>
        <strain evidence="3">BECK_DK47</strain>
    </source>
</reference>
<proteinExistence type="predicted"/>
<dbReference type="InterPro" id="IPR002716">
    <property type="entry name" value="PIN_dom"/>
</dbReference>
<organism evidence="2">
    <name type="scientific">Candidatus Kentrum sp. DK</name>
    <dbReference type="NCBI Taxonomy" id="2126562"/>
    <lineage>
        <taxon>Bacteria</taxon>
        <taxon>Pseudomonadati</taxon>
        <taxon>Pseudomonadota</taxon>
        <taxon>Gammaproteobacteria</taxon>
        <taxon>Candidatus Kentrum</taxon>
    </lineage>
</organism>
<dbReference type="EMBL" id="CAADEY010000018">
    <property type="protein sequence ID" value="VFJ47346.1"/>
    <property type="molecule type" value="Genomic_DNA"/>
</dbReference>
<dbReference type="PANTHER" id="PTHR34610:SF3">
    <property type="entry name" value="SSL7007 PROTEIN"/>
    <property type="match status" value="1"/>
</dbReference>
<dbReference type="PANTHER" id="PTHR34610">
    <property type="entry name" value="SSL7007 PROTEIN"/>
    <property type="match status" value="1"/>
</dbReference>
<evidence type="ECO:0000313" key="3">
    <source>
        <dbReference type="EMBL" id="VFJ58647.1"/>
    </source>
</evidence>
<dbReference type="Pfam" id="PF13470">
    <property type="entry name" value="PIN_3"/>
    <property type="match status" value="1"/>
</dbReference>
<dbReference type="InterPro" id="IPR029060">
    <property type="entry name" value="PIN-like_dom_sf"/>
</dbReference>
<dbReference type="InterPro" id="IPR002850">
    <property type="entry name" value="PIN_toxin-like"/>
</dbReference>